<sequence length="235" mass="26935">MGVEEIAMLSYPSMGCEDILVLLYPSLMKFDKYKSKVIKGKLPYKFPFWFLPMDENASNSLKHLHLDSFILRPSSQFFAAFYCLTTLRLEYTLVHIAIYPLRRLEVIDCLNEWDVTISAPKLTVVEHRGHLKFNDMPKLMENIAPLGNLKQLELGLDRALYAESHPENKSERWQPEEFTHNHLKEVEIGGCKGTIREVGDGMMLLKLGVSVYPVFGYGAGQTEAGKYLLKRLYAN</sequence>
<dbReference type="AlphaFoldDB" id="A0A6J5WA05"/>
<dbReference type="OrthoDB" id="673865at2759"/>
<evidence type="ECO:0000313" key="1">
    <source>
        <dbReference type="EMBL" id="CAB4296775.1"/>
    </source>
</evidence>
<name>A0A6J5WA05_PRUAR</name>
<protein>
    <submittedName>
        <fullName evidence="1">Uncharacterized protein</fullName>
    </submittedName>
</protein>
<keyword evidence="2" id="KW-1185">Reference proteome</keyword>
<accession>A0A6J5WA05</accession>
<evidence type="ECO:0000313" key="2">
    <source>
        <dbReference type="Proteomes" id="UP000507245"/>
    </source>
</evidence>
<reference evidence="2" key="1">
    <citation type="journal article" date="2020" name="Genome Biol.">
        <title>Gamete binning: chromosome-level and haplotype-resolved genome assembly enabled by high-throughput single-cell sequencing of gamete genomes.</title>
        <authorList>
            <person name="Campoy J.A."/>
            <person name="Sun H."/>
            <person name="Goel M."/>
            <person name="Jiao W.-B."/>
            <person name="Folz-Donahue K."/>
            <person name="Wang N."/>
            <person name="Rubio M."/>
            <person name="Liu C."/>
            <person name="Kukat C."/>
            <person name="Ruiz D."/>
            <person name="Huettel B."/>
            <person name="Schneeberger K."/>
        </authorList>
    </citation>
    <scope>NUCLEOTIDE SEQUENCE [LARGE SCALE GENOMIC DNA]</scope>
    <source>
        <strain evidence="2">cv. Rojo Pasion</strain>
    </source>
</reference>
<gene>
    <name evidence="1" type="ORF">ORAREDHAP_LOCUS8431</name>
</gene>
<proteinExistence type="predicted"/>
<dbReference type="Proteomes" id="UP000507245">
    <property type="component" value="Unassembled WGS sequence"/>
</dbReference>
<dbReference type="EMBL" id="CAEKKB010000001">
    <property type="protein sequence ID" value="CAB4296775.1"/>
    <property type="molecule type" value="Genomic_DNA"/>
</dbReference>
<organism evidence="1 2">
    <name type="scientific">Prunus armeniaca</name>
    <name type="common">Apricot</name>
    <name type="synonym">Armeniaca vulgaris</name>
    <dbReference type="NCBI Taxonomy" id="36596"/>
    <lineage>
        <taxon>Eukaryota</taxon>
        <taxon>Viridiplantae</taxon>
        <taxon>Streptophyta</taxon>
        <taxon>Embryophyta</taxon>
        <taxon>Tracheophyta</taxon>
        <taxon>Spermatophyta</taxon>
        <taxon>Magnoliopsida</taxon>
        <taxon>eudicotyledons</taxon>
        <taxon>Gunneridae</taxon>
        <taxon>Pentapetalae</taxon>
        <taxon>rosids</taxon>
        <taxon>fabids</taxon>
        <taxon>Rosales</taxon>
        <taxon>Rosaceae</taxon>
        <taxon>Amygdaloideae</taxon>
        <taxon>Amygdaleae</taxon>
        <taxon>Prunus</taxon>
    </lineage>
</organism>